<feature type="region of interest" description="Disordered" evidence="1">
    <location>
        <begin position="1"/>
        <end position="59"/>
    </location>
</feature>
<protein>
    <submittedName>
        <fullName evidence="2">Uncharacterized protein</fullName>
    </submittedName>
</protein>
<organism evidence="2">
    <name type="scientific">Anopheles coluzzii</name>
    <name type="common">African malaria mosquito</name>
    <dbReference type="NCBI Taxonomy" id="1518534"/>
    <lineage>
        <taxon>Eukaryota</taxon>
        <taxon>Metazoa</taxon>
        <taxon>Ecdysozoa</taxon>
        <taxon>Arthropoda</taxon>
        <taxon>Hexapoda</taxon>
        <taxon>Insecta</taxon>
        <taxon>Pterygota</taxon>
        <taxon>Neoptera</taxon>
        <taxon>Endopterygota</taxon>
        <taxon>Diptera</taxon>
        <taxon>Nematocera</taxon>
        <taxon>Culicoidea</taxon>
        <taxon>Culicidae</taxon>
        <taxon>Anophelinae</taxon>
        <taxon>Anopheles</taxon>
    </lineage>
</organism>
<dbReference type="Proteomes" id="UP000075882">
    <property type="component" value="Unassembled WGS sequence"/>
</dbReference>
<evidence type="ECO:0000256" key="1">
    <source>
        <dbReference type="SAM" id="MobiDB-lite"/>
    </source>
</evidence>
<accession>A0A8W7PY23</accession>
<proteinExistence type="predicted"/>
<name>A0A8W7PY23_ANOCL</name>
<dbReference type="AlphaFoldDB" id="A0A8W7PY23"/>
<evidence type="ECO:0000313" key="2">
    <source>
        <dbReference type="EnsemblMetazoa" id="ACOM039664-PA.1"/>
    </source>
</evidence>
<reference evidence="2" key="1">
    <citation type="submission" date="2022-08" db="UniProtKB">
        <authorList>
            <consortium name="EnsemblMetazoa"/>
        </authorList>
    </citation>
    <scope>IDENTIFICATION</scope>
</reference>
<sequence>MSTASAANGAHSLGPWRHGQYGGENCEAGTANNHQIHHSARPHENDVSGALTAGQRQQPDRARLHVAEMARTAFDSCQLPSERKTTRLRANGAAVRWQRSC</sequence>
<dbReference type="EnsemblMetazoa" id="ACOM039664-RA">
    <property type="protein sequence ID" value="ACOM039664-PA.1"/>
    <property type="gene ID" value="ACOM039664"/>
</dbReference>